<dbReference type="Proteomes" id="UP000584824">
    <property type="component" value="Unassembled WGS sequence"/>
</dbReference>
<keyword evidence="11" id="KW-0067">ATP-binding</keyword>
<feature type="domain" description="Histidine kinase" evidence="16">
    <location>
        <begin position="268"/>
        <end position="464"/>
    </location>
</feature>
<keyword evidence="12 15" id="KW-1133">Transmembrane helix</keyword>
<name>A0A7W6K3Y1_9HYPH</name>
<keyword evidence="10 18" id="KW-0418">Kinase</keyword>
<dbReference type="InterPro" id="IPR005467">
    <property type="entry name" value="His_kinase_dom"/>
</dbReference>
<dbReference type="EMBL" id="JACIDU010000014">
    <property type="protein sequence ID" value="MBB4104759.1"/>
    <property type="molecule type" value="Genomic_DNA"/>
</dbReference>
<dbReference type="SUPFAM" id="SSF47384">
    <property type="entry name" value="Homodimeric domain of signal transducing histidine kinase"/>
    <property type="match status" value="1"/>
</dbReference>
<reference evidence="18 19" key="1">
    <citation type="submission" date="2020-08" db="EMBL/GenBank/DDBJ databases">
        <title>Genomic Encyclopedia of Type Strains, Phase IV (KMG-IV): sequencing the most valuable type-strain genomes for metagenomic binning, comparative biology and taxonomic classification.</title>
        <authorList>
            <person name="Goeker M."/>
        </authorList>
    </citation>
    <scope>NUCLEOTIDE SEQUENCE [LARGE SCALE GENOMIC DNA]</scope>
    <source>
        <strain evidence="18 19">DSM 26385</strain>
    </source>
</reference>
<evidence type="ECO:0000256" key="12">
    <source>
        <dbReference type="ARBA" id="ARBA00022989"/>
    </source>
</evidence>
<keyword evidence="7 18" id="KW-0808">Transferase</keyword>
<dbReference type="EC" id="2.7.13.3" evidence="3"/>
<dbReference type="SUPFAM" id="SSF55874">
    <property type="entry name" value="ATPase domain of HSP90 chaperone/DNA topoisomerase II/histidine kinase"/>
    <property type="match status" value="1"/>
</dbReference>
<sequence length="464" mass="52601">MEFIKRMREELGRLNGRIPWHVLGLPGRFLHRHLPRGLFIRSAMIIIIPMLLLQIVIAFVFMERHWQLVTRRLSEAMTRDIAAIIDLVESFPGDGDDDEITRIARSRMDLIVSIEKGDELPPPRPKPFFSILDGILADQINRQIRRPFWIDTVGDSNLVEIRIKLEDRVLRVLARRSQAYASNTHIFLIWMAGSSFVLILIAILFLRGQIRPILALARAAESFGKGQKLTEPYRPRGADEVRKAGRAFMLMRERIERQMEQRTAMLAGVSHDLRTILTRFRLQLALAGDLPELAGMEQDVNDMQSMLEGYMAFARNEAEEDVGSLNLHTLLDKLKADCALVDLPLEWQLTGDETIAVRPSAFTRLMNNIISNSQRYADFIRIDAVHSARWLTVTIDDDGPGIPEESREDVFKPFFRLDEARNLDTSGTGLGLAIARDIVRSHGGDITLATSPMGGLRTVVRLPA</sequence>
<accession>A0A7W6K3Y1</accession>
<dbReference type="InterPro" id="IPR003594">
    <property type="entry name" value="HATPase_dom"/>
</dbReference>
<evidence type="ECO:0000259" key="17">
    <source>
        <dbReference type="PROSITE" id="PS50885"/>
    </source>
</evidence>
<dbReference type="SMART" id="SM00304">
    <property type="entry name" value="HAMP"/>
    <property type="match status" value="1"/>
</dbReference>
<evidence type="ECO:0000256" key="2">
    <source>
        <dbReference type="ARBA" id="ARBA00004429"/>
    </source>
</evidence>
<dbReference type="GO" id="GO:0005524">
    <property type="term" value="F:ATP binding"/>
    <property type="evidence" value="ECO:0007669"/>
    <property type="project" value="UniProtKB-KW"/>
</dbReference>
<keyword evidence="13" id="KW-0902">Two-component regulatory system</keyword>
<dbReference type="PANTHER" id="PTHR44936">
    <property type="entry name" value="SENSOR PROTEIN CREC"/>
    <property type="match status" value="1"/>
</dbReference>
<keyword evidence="8 15" id="KW-0812">Transmembrane</keyword>
<dbReference type="PROSITE" id="PS50885">
    <property type="entry name" value="HAMP"/>
    <property type="match status" value="1"/>
</dbReference>
<dbReference type="PANTHER" id="PTHR44936:SF5">
    <property type="entry name" value="SENSOR HISTIDINE KINASE ENVZ"/>
    <property type="match status" value="1"/>
</dbReference>
<evidence type="ECO:0000256" key="13">
    <source>
        <dbReference type="ARBA" id="ARBA00023012"/>
    </source>
</evidence>
<evidence type="ECO:0000313" key="18">
    <source>
        <dbReference type="EMBL" id="MBB4104759.1"/>
    </source>
</evidence>
<dbReference type="Gene3D" id="3.30.565.10">
    <property type="entry name" value="Histidine kinase-like ATPase, C-terminal domain"/>
    <property type="match status" value="1"/>
</dbReference>
<evidence type="ECO:0000256" key="4">
    <source>
        <dbReference type="ARBA" id="ARBA00022475"/>
    </source>
</evidence>
<evidence type="ECO:0000256" key="11">
    <source>
        <dbReference type="ARBA" id="ARBA00022840"/>
    </source>
</evidence>
<dbReference type="GO" id="GO:0000155">
    <property type="term" value="F:phosphorelay sensor kinase activity"/>
    <property type="evidence" value="ECO:0007669"/>
    <property type="project" value="InterPro"/>
</dbReference>
<comment type="catalytic activity">
    <reaction evidence="1">
        <text>ATP + protein L-histidine = ADP + protein N-phospho-L-histidine.</text>
        <dbReference type="EC" id="2.7.13.3"/>
    </reaction>
</comment>
<evidence type="ECO:0000256" key="6">
    <source>
        <dbReference type="ARBA" id="ARBA00022553"/>
    </source>
</evidence>
<keyword evidence="9" id="KW-0547">Nucleotide-binding</keyword>
<feature type="domain" description="HAMP" evidence="17">
    <location>
        <begin position="207"/>
        <end position="260"/>
    </location>
</feature>
<evidence type="ECO:0000256" key="7">
    <source>
        <dbReference type="ARBA" id="ARBA00022679"/>
    </source>
</evidence>
<evidence type="ECO:0000256" key="3">
    <source>
        <dbReference type="ARBA" id="ARBA00012438"/>
    </source>
</evidence>
<dbReference type="InterPro" id="IPR036097">
    <property type="entry name" value="HisK_dim/P_sf"/>
</dbReference>
<dbReference type="SMART" id="SM00387">
    <property type="entry name" value="HATPase_c"/>
    <property type="match status" value="1"/>
</dbReference>
<evidence type="ECO:0000259" key="16">
    <source>
        <dbReference type="PROSITE" id="PS50109"/>
    </source>
</evidence>
<dbReference type="SMART" id="SM00388">
    <property type="entry name" value="HisKA"/>
    <property type="match status" value="1"/>
</dbReference>
<keyword evidence="5" id="KW-0997">Cell inner membrane</keyword>
<dbReference type="Gene3D" id="1.10.287.130">
    <property type="match status" value="1"/>
</dbReference>
<evidence type="ECO:0000256" key="1">
    <source>
        <dbReference type="ARBA" id="ARBA00000085"/>
    </source>
</evidence>
<proteinExistence type="predicted"/>
<evidence type="ECO:0000256" key="15">
    <source>
        <dbReference type="SAM" id="Phobius"/>
    </source>
</evidence>
<comment type="subcellular location">
    <subcellularLocation>
        <location evidence="2">Cell inner membrane</location>
        <topology evidence="2">Multi-pass membrane protein</topology>
    </subcellularLocation>
</comment>
<dbReference type="InterPro" id="IPR003660">
    <property type="entry name" value="HAMP_dom"/>
</dbReference>
<dbReference type="PROSITE" id="PS50109">
    <property type="entry name" value="HIS_KIN"/>
    <property type="match status" value="1"/>
</dbReference>
<evidence type="ECO:0000256" key="10">
    <source>
        <dbReference type="ARBA" id="ARBA00022777"/>
    </source>
</evidence>
<protein>
    <recommendedName>
        <fullName evidence="3">histidine kinase</fullName>
        <ecNumber evidence="3">2.7.13.3</ecNumber>
    </recommendedName>
</protein>
<keyword evidence="4" id="KW-1003">Cell membrane</keyword>
<dbReference type="InterPro" id="IPR003661">
    <property type="entry name" value="HisK_dim/P_dom"/>
</dbReference>
<dbReference type="GO" id="GO:0005886">
    <property type="term" value="C:plasma membrane"/>
    <property type="evidence" value="ECO:0007669"/>
    <property type="project" value="UniProtKB-SubCell"/>
</dbReference>
<evidence type="ECO:0000256" key="14">
    <source>
        <dbReference type="ARBA" id="ARBA00023136"/>
    </source>
</evidence>
<dbReference type="InterPro" id="IPR050980">
    <property type="entry name" value="2C_sensor_his_kinase"/>
</dbReference>
<feature type="transmembrane region" description="Helical" evidence="15">
    <location>
        <begin position="38"/>
        <end position="62"/>
    </location>
</feature>
<evidence type="ECO:0000256" key="9">
    <source>
        <dbReference type="ARBA" id="ARBA00022741"/>
    </source>
</evidence>
<dbReference type="InterPro" id="IPR004358">
    <property type="entry name" value="Sig_transdc_His_kin-like_C"/>
</dbReference>
<keyword evidence="19" id="KW-1185">Reference proteome</keyword>
<keyword evidence="14 15" id="KW-0472">Membrane</keyword>
<gene>
    <name evidence="18" type="ORF">GGQ66_003338</name>
</gene>
<dbReference type="CDD" id="cd00082">
    <property type="entry name" value="HisKA"/>
    <property type="match status" value="1"/>
</dbReference>
<comment type="caution">
    <text evidence="18">The sequence shown here is derived from an EMBL/GenBank/DDBJ whole genome shotgun (WGS) entry which is preliminary data.</text>
</comment>
<evidence type="ECO:0000256" key="8">
    <source>
        <dbReference type="ARBA" id="ARBA00022692"/>
    </source>
</evidence>
<dbReference type="Pfam" id="PF02518">
    <property type="entry name" value="HATPase_c"/>
    <property type="match status" value="1"/>
</dbReference>
<dbReference type="PRINTS" id="PR00344">
    <property type="entry name" value="BCTRLSENSOR"/>
</dbReference>
<dbReference type="AlphaFoldDB" id="A0A7W6K3Y1"/>
<dbReference type="Pfam" id="PF00672">
    <property type="entry name" value="HAMP"/>
    <property type="match status" value="1"/>
</dbReference>
<keyword evidence="6" id="KW-0597">Phosphoprotein</keyword>
<dbReference type="InterPro" id="IPR036890">
    <property type="entry name" value="HATPase_C_sf"/>
</dbReference>
<organism evidence="18 19">
    <name type="scientific">Allorhizobium borbori</name>
    <dbReference type="NCBI Taxonomy" id="485907"/>
    <lineage>
        <taxon>Bacteria</taxon>
        <taxon>Pseudomonadati</taxon>
        <taxon>Pseudomonadota</taxon>
        <taxon>Alphaproteobacteria</taxon>
        <taxon>Hyphomicrobiales</taxon>
        <taxon>Rhizobiaceae</taxon>
        <taxon>Rhizobium/Agrobacterium group</taxon>
        <taxon>Allorhizobium</taxon>
    </lineage>
</organism>
<evidence type="ECO:0000313" key="19">
    <source>
        <dbReference type="Proteomes" id="UP000584824"/>
    </source>
</evidence>
<evidence type="ECO:0000256" key="5">
    <source>
        <dbReference type="ARBA" id="ARBA00022519"/>
    </source>
</evidence>
<feature type="transmembrane region" description="Helical" evidence="15">
    <location>
        <begin position="186"/>
        <end position="206"/>
    </location>
</feature>
<dbReference type="CDD" id="cd06225">
    <property type="entry name" value="HAMP"/>
    <property type="match status" value="1"/>
</dbReference>